<dbReference type="Proteomes" id="UP000179164">
    <property type="component" value="Unassembled WGS sequence"/>
</dbReference>
<keyword evidence="1" id="KW-0472">Membrane</keyword>
<organism evidence="2 3">
    <name type="scientific">Candidatus Kerfeldbacteria bacterium RIFCSPLOWO2_01_FULL_48_11</name>
    <dbReference type="NCBI Taxonomy" id="1798543"/>
    <lineage>
        <taxon>Bacteria</taxon>
        <taxon>Candidatus Kerfeldiibacteriota</taxon>
    </lineage>
</organism>
<dbReference type="AlphaFoldDB" id="A0A1G2B5V2"/>
<sequence>MRLAIGHTSIGKNRRGQSMIEVIIAIGIITAGVFGTIMVIVTSVRAGRVAADRLTAVGLAREGIEIARNTRDSNWLTLSQWDAGLKGPNNWPIAFPRIDVSSNATSMSFYFPNAAADWNYSNIICGGVACSNVYLSSSQYLQGGSFGGGDTQFSRLMYVNVICQNAGGAEKIAGNSEQAACGQVGSTVAAYPAKVGARVISEVRWPNSSATAHKVILEERLYDWRWF</sequence>
<keyword evidence="1" id="KW-1133">Transmembrane helix</keyword>
<protein>
    <submittedName>
        <fullName evidence="2">Uncharacterized protein</fullName>
    </submittedName>
</protein>
<proteinExistence type="predicted"/>
<reference evidence="2 3" key="1">
    <citation type="journal article" date="2016" name="Nat. Commun.">
        <title>Thousands of microbial genomes shed light on interconnected biogeochemical processes in an aquifer system.</title>
        <authorList>
            <person name="Anantharaman K."/>
            <person name="Brown C.T."/>
            <person name="Hug L.A."/>
            <person name="Sharon I."/>
            <person name="Castelle C.J."/>
            <person name="Probst A.J."/>
            <person name="Thomas B.C."/>
            <person name="Singh A."/>
            <person name="Wilkins M.J."/>
            <person name="Karaoz U."/>
            <person name="Brodie E.L."/>
            <person name="Williams K.H."/>
            <person name="Hubbard S.S."/>
            <person name="Banfield J.F."/>
        </authorList>
    </citation>
    <scope>NUCLEOTIDE SEQUENCE [LARGE SCALE GENOMIC DNA]</scope>
</reference>
<dbReference type="EMBL" id="MHKE01000008">
    <property type="protein sequence ID" value="OGY84355.1"/>
    <property type="molecule type" value="Genomic_DNA"/>
</dbReference>
<evidence type="ECO:0000313" key="3">
    <source>
        <dbReference type="Proteomes" id="UP000179164"/>
    </source>
</evidence>
<dbReference type="STRING" id="1798543.A2898_00075"/>
<keyword evidence="1" id="KW-0812">Transmembrane</keyword>
<accession>A0A1G2B5V2</accession>
<name>A0A1G2B5V2_9BACT</name>
<gene>
    <name evidence="2" type="ORF">A2898_00075</name>
</gene>
<evidence type="ECO:0000313" key="2">
    <source>
        <dbReference type="EMBL" id="OGY84355.1"/>
    </source>
</evidence>
<evidence type="ECO:0000256" key="1">
    <source>
        <dbReference type="SAM" id="Phobius"/>
    </source>
</evidence>
<feature type="transmembrane region" description="Helical" evidence="1">
    <location>
        <begin position="20"/>
        <end position="41"/>
    </location>
</feature>
<comment type="caution">
    <text evidence="2">The sequence shown here is derived from an EMBL/GenBank/DDBJ whole genome shotgun (WGS) entry which is preliminary data.</text>
</comment>